<reference evidence="1 2" key="1">
    <citation type="submission" date="2019-03" db="EMBL/GenBank/DDBJ databases">
        <title>Genomic Encyclopedia of Archaeal and Bacterial Type Strains, Phase II (KMG-II): from individual species to whole genera.</title>
        <authorList>
            <person name="Goeker M."/>
        </authorList>
    </citation>
    <scope>NUCLEOTIDE SEQUENCE [LARGE SCALE GENOMIC DNA]</scope>
    <source>
        <strain evidence="1 2">DSM 24323</strain>
    </source>
</reference>
<evidence type="ECO:0000313" key="2">
    <source>
        <dbReference type="Proteomes" id="UP000295371"/>
    </source>
</evidence>
<evidence type="ECO:0000313" key="1">
    <source>
        <dbReference type="EMBL" id="TDT33186.1"/>
    </source>
</evidence>
<gene>
    <name evidence="1" type="ORF">CLV29_0791</name>
</gene>
<protein>
    <recommendedName>
        <fullName evidence="3">DUF3046 family protein</fullName>
    </recommendedName>
</protein>
<comment type="caution">
    <text evidence="1">The sequence shown here is derived from an EMBL/GenBank/DDBJ whole genome shotgun (WGS) entry which is preliminary data.</text>
</comment>
<sequence length="85" mass="9653">MVDMLGRLLRRRGGSAGHYDGPVRETELWERLDKHLGPAYSRVWAEQNVLPGLGRTVREAIADGVSFKRIWLAVWEALELPAAER</sequence>
<evidence type="ECO:0008006" key="3">
    <source>
        <dbReference type="Google" id="ProtNLM"/>
    </source>
</evidence>
<proteinExistence type="predicted"/>
<keyword evidence="2" id="KW-1185">Reference proteome</keyword>
<dbReference type="Pfam" id="PF11248">
    <property type="entry name" value="DUF3046"/>
    <property type="match status" value="1"/>
</dbReference>
<name>A0A4R7J8Q8_9ACTN</name>
<dbReference type="Proteomes" id="UP000295371">
    <property type="component" value="Unassembled WGS sequence"/>
</dbReference>
<dbReference type="EMBL" id="SOAW01000001">
    <property type="protein sequence ID" value="TDT33186.1"/>
    <property type="molecule type" value="Genomic_DNA"/>
</dbReference>
<dbReference type="InterPro" id="IPR021408">
    <property type="entry name" value="DUF3046"/>
</dbReference>
<dbReference type="AlphaFoldDB" id="A0A4R7J8Q8"/>
<organism evidence="1 2">
    <name type="scientific">Naumannella halotolerans</name>
    <dbReference type="NCBI Taxonomy" id="993414"/>
    <lineage>
        <taxon>Bacteria</taxon>
        <taxon>Bacillati</taxon>
        <taxon>Actinomycetota</taxon>
        <taxon>Actinomycetes</taxon>
        <taxon>Propionibacteriales</taxon>
        <taxon>Propionibacteriaceae</taxon>
        <taxon>Naumannella</taxon>
    </lineage>
</organism>
<accession>A0A4R7J8Q8</accession>